<dbReference type="InterPro" id="IPR010982">
    <property type="entry name" value="Lambda_DNA-bd_dom_sf"/>
</dbReference>
<evidence type="ECO:0000313" key="6">
    <source>
        <dbReference type="Proteomes" id="UP000466024"/>
    </source>
</evidence>
<proteinExistence type="predicted"/>
<evidence type="ECO:0000256" key="3">
    <source>
        <dbReference type="ARBA" id="ARBA00023163"/>
    </source>
</evidence>
<evidence type="ECO:0000256" key="2">
    <source>
        <dbReference type="ARBA" id="ARBA00023125"/>
    </source>
</evidence>
<dbReference type="EMBL" id="VTPX01000004">
    <property type="protein sequence ID" value="KAA0018550.1"/>
    <property type="molecule type" value="Genomic_DNA"/>
</dbReference>
<gene>
    <name evidence="5" type="ORF">F0A16_08490</name>
</gene>
<dbReference type="GO" id="GO:0003700">
    <property type="term" value="F:DNA-binding transcription factor activity"/>
    <property type="evidence" value="ECO:0007669"/>
    <property type="project" value="TreeGrafter"/>
</dbReference>
<name>A0A640WEG6_9GAMM</name>
<dbReference type="CDD" id="cd01392">
    <property type="entry name" value="HTH_LacI"/>
    <property type="match status" value="1"/>
</dbReference>
<evidence type="ECO:0000313" key="5">
    <source>
        <dbReference type="EMBL" id="KAA0018550.1"/>
    </source>
</evidence>
<accession>A0A640WEG6</accession>
<feature type="domain" description="HTH lacI-type" evidence="4">
    <location>
        <begin position="6"/>
        <end position="60"/>
    </location>
</feature>
<keyword evidence="1" id="KW-0805">Transcription regulation</keyword>
<dbReference type="SMART" id="SM00354">
    <property type="entry name" value="HTH_LACI"/>
    <property type="match status" value="1"/>
</dbReference>
<dbReference type="Proteomes" id="UP000466024">
    <property type="component" value="Unassembled WGS sequence"/>
</dbReference>
<evidence type="ECO:0000256" key="1">
    <source>
        <dbReference type="ARBA" id="ARBA00023015"/>
    </source>
</evidence>
<sequence length="344" mass="36618">MPLSRPSLVQIAEQVGVSPATVSRAFNRPELLNDATRERILTTAKRLGFRPNRVGSSLRSGSTKTLGLLLPTLANPVFAACFEGAEARALEAGYSVMLATTGYDSQRERTAARSLLDHRVEGLILTVSDPSASATLDELTANDVPFVLAYNESDRHPFVSVDNRAAAGDMVEHLAACGHRQLAMISGPLDASDRASKRLDGVLDRAARLGLPAPTHVSMPRHTAADRARLRSLLSSPRPPTALFCSNDLLATAVIFELAALGFRVPRDLSVCGFDAMAFGALMVPSLASVHQPSTEIGSQACQELLSALGGEGSRSLRLPHRLFGGGTVASLPHHAVHPSHRYP</sequence>
<reference evidence="5 6" key="1">
    <citation type="submission" date="2019-08" db="EMBL/GenBank/DDBJ databases">
        <title>Bioinformatics analysis of the strain L3 and L5.</title>
        <authorList>
            <person name="Li X."/>
        </authorList>
    </citation>
    <scope>NUCLEOTIDE SEQUENCE [LARGE SCALE GENOMIC DNA]</scope>
    <source>
        <strain evidence="5 6">L3</strain>
    </source>
</reference>
<dbReference type="Gene3D" id="1.10.260.40">
    <property type="entry name" value="lambda repressor-like DNA-binding domains"/>
    <property type="match status" value="1"/>
</dbReference>
<dbReference type="PANTHER" id="PTHR30146">
    <property type="entry name" value="LACI-RELATED TRANSCRIPTIONAL REPRESSOR"/>
    <property type="match status" value="1"/>
</dbReference>
<comment type="caution">
    <text evidence="5">The sequence shown here is derived from an EMBL/GenBank/DDBJ whole genome shotgun (WGS) entry which is preliminary data.</text>
</comment>
<evidence type="ECO:0000259" key="4">
    <source>
        <dbReference type="PROSITE" id="PS50932"/>
    </source>
</evidence>
<dbReference type="Pfam" id="PF00532">
    <property type="entry name" value="Peripla_BP_1"/>
    <property type="match status" value="1"/>
</dbReference>
<dbReference type="PROSITE" id="PS50932">
    <property type="entry name" value="HTH_LACI_2"/>
    <property type="match status" value="1"/>
</dbReference>
<dbReference type="PANTHER" id="PTHR30146:SF138">
    <property type="entry name" value="TRANSCRIPTIONAL REGULATORY PROTEIN"/>
    <property type="match status" value="1"/>
</dbReference>
<dbReference type="AlphaFoldDB" id="A0A640WEG6"/>
<keyword evidence="2 5" id="KW-0238">DNA-binding</keyword>
<dbReference type="RefSeq" id="WP_149434974.1">
    <property type="nucleotide sequence ID" value="NZ_VTPX01000004.1"/>
</dbReference>
<keyword evidence="6" id="KW-1185">Reference proteome</keyword>
<protein>
    <submittedName>
        <fullName evidence="5">LacI family DNA-binding transcriptional regulator</fullName>
    </submittedName>
</protein>
<keyword evidence="3" id="KW-0804">Transcription</keyword>
<dbReference type="InterPro" id="IPR001761">
    <property type="entry name" value="Peripla_BP/Lac1_sug-bd_dom"/>
</dbReference>
<dbReference type="SUPFAM" id="SSF47413">
    <property type="entry name" value="lambda repressor-like DNA-binding domains"/>
    <property type="match status" value="1"/>
</dbReference>
<dbReference type="InterPro" id="IPR000843">
    <property type="entry name" value="HTH_LacI"/>
</dbReference>
<organism evidence="5 6">
    <name type="scientific">Salinicola corii</name>
    <dbReference type="NCBI Taxonomy" id="2606937"/>
    <lineage>
        <taxon>Bacteria</taxon>
        <taxon>Pseudomonadati</taxon>
        <taxon>Pseudomonadota</taxon>
        <taxon>Gammaproteobacteria</taxon>
        <taxon>Oceanospirillales</taxon>
        <taxon>Halomonadaceae</taxon>
        <taxon>Salinicola</taxon>
    </lineage>
</organism>
<dbReference type="Gene3D" id="3.40.50.2300">
    <property type="match status" value="2"/>
</dbReference>
<dbReference type="Pfam" id="PF00356">
    <property type="entry name" value="LacI"/>
    <property type="match status" value="1"/>
</dbReference>
<dbReference type="GO" id="GO:0000976">
    <property type="term" value="F:transcription cis-regulatory region binding"/>
    <property type="evidence" value="ECO:0007669"/>
    <property type="project" value="TreeGrafter"/>
</dbReference>
<dbReference type="SUPFAM" id="SSF53822">
    <property type="entry name" value="Periplasmic binding protein-like I"/>
    <property type="match status" value="1"/>
</dbReference>
<dbReference type="InterPro" id="IPR028082">
    <property type="entry name" value="Peripla_BP_I"/>
</dbReference>